<name>A0A840G481_RHOTE</name>
<dbReference type="EMBL" id="JACIGE010000004">
    <property type="protein sequence ID" value="MBB4247203.1"/>
    <property type="molecule type" value="Genomic_DNA"/>
</dbReference>
<gene>
    <name evidence="2" type="ORF">GGD90_001569</name>
</gene>
<keyword evidence="2" id="KW-0808">Transferase</keyword>
<dbReference type="InterPro" id="IPR001173">
    <property type="entry name" value="Glyco_trans_2-like"/>
</dbReference>
<dbReference type="OrthoDB" id="9801954at2"/>
<evidence type="ECO:0000259" key="1">
    <source>
        <dbReference type="Pfam" id="PF00535"/>
    </source>
</evidence>
<dbReference type="InterPro" id="IPR029044">
    <property type="entry name" value="Nucleotide-diphossugar_trans"/>
</dbReference>
<feature type="domain" description="Glycosyltransferase 2-like" evidence="1">
    <location>
        <begin position="5"/>
        <end position="111"/>
    </location>
</feature>
<dbReference type="SUPFAM" id="SSF53448">
    <property type="entry name" value="Nucleotide-diphospho-sugar transferases"/>
    <property type="match status" value="1"/>
</dbReference>
<dbReference type="Proteomes" id="UP000587070">
    <property type="component" value="Unassembled WGS sequence"/>
</dbReference>
<dbReference type="InterPro" id="IPR050834">
    <property type="entry name" value="Glycosyltransf_2"/>
</dbReference>
<dbReference type="PANTHER" id="PTHR43685">
    <property type="entry name" value="GLYCOSYLTRANSFERASE"/>
    <property type="match status" value="1"/>
</dbReference>
<dbReference type="AlphaFoldDB" id="A0A840G481"/>
<keyword evidence="3" id="KW-1185">Reference proteome</keyword>
<evidence type="ECO:0000313" key="3">
    <source>
        <dbReference type="Proteomes" id="UP000587070"/>
    </source>
</evidence>
<dbReference type="PANTHER" id="PTHR43685:SF3">
    <property type="entry name" value="SLR2126 PROTEIN"/>
    <property type="match status" value="1"/>
</dbReference>
<dbReference type="CDD" id="cd00761">
    <property type="entry name" value="Glyco_tranf_GTA_type"/>
    <property type="match status" value="1"/>
</dbReference>
<reference evidence="2 3" key="1">
    <citation type="submission" date="2020-08" db="EMBL/GenBank/DDBJ databases">
        <title>Genome sequencing of Purple Non-Sulfur Bacteria from various extreme environments.</title>
        <authorList>
            <person name="Mayer M."/>
        </authorList>
    </citation>
    <scope>NUCLEOTIDE SEQUENCE [LARGE SCALE GENOMIC DNA]</scope>
    <source>
        <strain evidence="2 3">2761</strain>
    </source>
</reference>
<dbReference type="GO" id="GO:0016740">
    <property type="term" value="F:transferase activity"/>
    <property type="evidence" value="ECO:0007669"/>
    <property type="project" value="UniProtKB-KW"/>
</dbReference>
<protein>
    <submittedName>
        <fullName evidence="2">Glycosyltransferase involved in cell wall biosynthesis</fullName>
    </submittedName>
</protein>
<dbReference type="Pfam" id="PF00535">
    <property type="entry name" value="Glycos_transf_2"/>
    <property type="match status" value="1"/>
</dbReference>
<organism evidence="2 3">
    <name type="scientific">Rhodocyclus tenuis</name>
    <name type="common">Rhodospirillum tenue</name>
    <dbReference type="NCBI Taxonomy" id="1066"/>
    <lineage>
        <taxon>Bacteria</taxon>
        <taxon>Pseudomonadati</taxon>
        <taxon>Pseudomonadota</taxon>
        <taxon>Betaproteobacteria</taxon>
        <taxon>Rhodocyclales</taxon>
        <taxon>Rhodocyclaceae</taxon>
        <taxon>Rhodocyclus</taxon>
    </lineage>
</organism>
<dbReference type="Gene3D" id="3.90.550.10">
    <property type="entry name" value="Spore Coat Polysaccharide Biosynthesis Protein SpsA, Chain A"/>
    <property type="match status" value="1"/>
</dbReference>
<sequence length="289" mass="31896">MSLLSLVLATYGRCDDVGRVLDSLLAQTDKDFEVLIVDQNADDRLAPHVRRGLAQGLNIRHLRLEKPSLAGARNLGIAEAAGEIVGFPDDDCWYEPETVAEVRRAFAASGAIDGIVGCWVEQSLANSAPRPFGRLSCAQWRQFRSGSASSITLFIQRSLLLRLGGFDQRFGVGQWYGAGEETDFILRALEAGACVEYRLEARVHHAFSIAAPNEQLLARCRAMRRRGRGTGGIYAKHQLSHWVIVRGVFGQFMRPLLRGELRQAAIGAFVSLGLLEGLVKWRFSETIDS</sequence>
<dbReference type="RefSeq" id="WP_153115699.1">
    <property type="nucleotide sequence ID" value="NZ_JACIGE010000004.1"/>
</dbReference>
<evidence type="ECO:0000313" key="2">
    <source>
        <dbReference type="EMBL" id="MBB4247203.1"/>
    </source>
</evidence>
<proteinExistence type="predicted"/>
<accession>A0A840G481</accession>
<comment type="caution">
    <text evidence="2">The sequence shown here is derived from an EMBL/GenBank/DDBJ whole genome shotgun (WGS) entry which is preliminary data.</text>
</comment>